<reference evidence="1" key="1">
    <citation type="journal article" date="2014" name="Front. Microbiol.">
        <title>High frequency of phylogenetically diverse reductive dehalogenase-homologous genes in deep subseafloor sedimentary metagenomes.</title>
        <authorList>
            <person name="Kawai M."/>
            <person name="Futagami T."/>
            <person name="Toyoda A."/>
            <person name="Takaki Y."/>
            <person name="Nishi S."/>
            <person name="Hori S."/>
            <person name="Arai W."/>
            <person name="Tsubouchi T."/>
            <person name="Morono Y."/>
            <person name="Uchiyama I."/>
            <person name="Ito T."/>
            <person name="Fujiyama A."/>
            <person name="Inagaki F."/>
            <person name="Takami H."/>
        </authorList>
    </citation>
    <scope>NUCLEOTIDE SEQUENCE</scope>
    <source>
        <strain evidence="1">Expedition CK06-06</strain>
    </source>
</reference>
<dbReference type="EMBL" id="BARW01002272">
    <property type="protein sequence ID" value="GAI69811.1"/>
    <property type="molecule type" value="Genomic_DNA"/>
</dbReference>
<protein>
    <submittedName>
        <fullName evidence="1">Uncharacterized protein</fullName>
    </submittedName>
</protein>
<feature type="non-terminal residue" evidence="1">
    <location>
        <position position="36"/>
    </location>
</feature>
<name>X1RS50_9ZZZZ</name>
<dbReference type="AlphaFoldDB" id="X1RS50"/>
<accession>X1RS50</accession>
<comment type="caution">
    <text evidence="1">The sequence shown here is derived from an EMBL/GenBank/DDBJ whole genome shotgun (WGS) entry which is preliminary data.</text>
</comment>
<gene>
    <name evidence="1" type="ORF">S12H4_06463</name>
</gene>
<proteinExistence type="predicted"/>
<organism evidence="1">
    <name type="scientific">marine sediment metagenome</name>
    <dbReference type="NCBI Taxonomy" id="412755"/>
    <lineage>
        <taxon>unclassified sequences</taxon>
        <taxon>metagenomes</taxon>
        <taxon>ecological metagenomes</taxon>
    </lineage>
</organism>
<sequence length="36" mass="4184">MNQNENKMPLDLNLTREQVKNRICETLIQAGVLLRS</sequence>
<evidence type="ECO:0000313" key="1">
    <source>
        <dbReference type="EMBL" id="GAI69811.1"/>
    </source>
</evidence>